<protein>
    <recommendedName>
        <fullName evidence="2 13">Flagellar biosynthetic protein FliP</fullName>
    </recommendedName>
</protein>
<evidence type="ECO:0000313" key="14">
    <source>
        <dbReference type="EMBL" id="SHE77690.1"/>
    </source>
</evidence>
<dbReference type="NCBIfam" id="NF009438">
    <property type="entry name" value="PRK12797.1"/>
    <property type="match status" value="1"/>
</dbReference>
<evidence type="ECO:0000256" key="8">
    <source>
        <dbReference type="ARBA" id="ARBA00022989"/>
    </source>
</evidence>
<dbReference type="Proteomes" id="UP000184295">
    <property type="component" value="Unassembled WGS sequence"/>
</dbReference>
<organism evidence="14 15">
    <name type="scientific">Ferrithrix thermotolerans DSM 19514</name>
    <dbReference type="NCBI Taxonomy" id="1121881"/>
    <lineage>
        <taxon>Bacteria</taxon>
        <taxon>Bacillati</taxon>
        <taxon>Actinomycetota</taxon>
        <taxon>Acidimicrobiia</taxon>
        <taxon>Acidimicrobiales</taxon>
        <taxon>Acidimicrobiaceae</taxon>
        <taxon>Ferrithrix</taxon>
    </lineage>
</organism>
<proteinExistence type="inferred from homology"/>
<dbReference type="PRINTS" id="PR01302">
    <property type="entry name" value="TYPE3IMPPROT"/>
</dbReference>
<evidence type="ECO:0000256" key="11">
    <source>
        <dbReference type="ARBA" id="ARBA00023196"/>
    </source>
</evidence>
<keyword evidence="5 13" id="KW-0812">Transmembrane</keyword>
<dbReference type="PROSITE" id="PS00152">
    <property type="entry name" value="ATPASE_ALPHA_BETA"/>
    <property type="match status" value="1"/>
</dbReference>
<dbReference type="STRING" id="1121881.SAMN02745225_01592"/>
<keyword evidence="15" id="KW-1185">Reference proteome</keyword>
<keyword evidence="11" id="KW-0066">ATP synthesis</keyword>
<keyword evidence="14" id="KW-0966">Cell projection</keyword>
<dbReference type="InterPro" id="IPR005838">
    <property type="entry name" value="T3SS_IM_P"/>
</dbReference>
<evidence type="ECO:0000256" key="12">
    <source>
        <dbReference type="ARBA" id="ARBA00023225"/>
    </source>
</evidence>
<dbReference type="PANTHER" id="PTHR30587">
    <property type="entry name" value="FLAGELLAR BIOSYNTHETIC PROTEIN FLIP"/>
    <property type="match status" value="1"/>
</dbReference>
<evidence type="ECO:0000256" key="5">
    <source>
        <dbReference type="ARBA" id="ARBA00022692"/>
    </source>
</evidence>
<dbReference type="GO" id="GO:0005886">
    <property type="term" value="C:plasma membrane"/>
    <property type="evidence" value="ECO:0007669"/>
    <property type="project" value="UniProtKB-SubCell"/>
</dbReference>
<evidence type="ECO:0000313" key="15">
    <source>
        <dbReference type="Proteomes" id="UP000184295"/>
    </source>
</evidence>
<dbReference type="GO" id="GO:0009306">
    <property type="term" value="P:protein secretion"/>
    <property type="evidence" value="ECO:0007669"/>
    <property type="project" value="UniProtKB-UniRule"/>
</dbReference>
<keyword evidence="11" id="KW-0139">CF(1)</keyword>
<accession>A0A1M4W958</accession>
<dbReference type="GO" id="GO:0044781">
    <property type="term" value="P:bacterial-type flagellum organization"/>
    <property type="evidence" value="ECO:0007669"/>
    <property type="project" value="UniProtKB-UniRule"/>
</dbReference>
<name>A0A1M4W958_9ACTN</name>
<dbReference type="Pfam" id="PF00813">
    <property type="entry name" value="FliP"/>
    <property type="match status" value="1"/>
</dbReference>
<feature type="transmembrane region" description="Helical" evidence="13">
    <location>
        <begin position="68"/>
        <end position="93"/>
    </location>
</feature>
<evidence type="ECO:0000256" key="10">
    <source>
        <dbReference type="ARBA" id="ARBA00023143"/>
    </source>
</evidence>
<reference evidence="15" key="1">
    <citation type="submission" date="2016-11" db="EMBL/GenBank/DDBJ databases">
        <authorList>
            <person name="Varghese N."/>
            <person name="Submissions S."/>
        </authorList>
    </citation>
    <scope>NUCLEOTIDE SEQUENCE [LARGE SCALE GENOMIC DNA]</scope>
    <source>
        <strain evidence="15">DSM 19514</strain>
    </source>
</reference>
<dbReference type="PANTHER" id="PTHR30587:SF0">
    <property type="entry name" value="FLAGELLAR BIOSYNTHETIC PROTEIN FLIP"/>
    <property type="match status" value="1"/>
</dbReference>
<sequence>MAPTMSDIIGNAGALPSVNVNLSGSFAKPTESVVIIIVLSLLAVAPSLLIMMTGFVRSVVVLSLTRNALGLSAVPPNQVLAGLALFISLYVMAPTLSTVERVAVKPYMAGKISAVQAYDAAQTPLKTWMLKQTRIPELAMFVQVTGDKPPKVQDVSMAALVPAFVLSELYSAFVIGFVIFVPFLIIDLVVASVLMSMGMMMLPPTLISLPFKILLFVLVDGWTLVVHTLLVSYR</sequence>
<dbReference type="NCBIfam" id="TIGR01103">
    <property type="entry name" value="fliP"/>
    <property type="match status" value="1"/>
</dbReference>
<keyword evidence="7 13" id="KW-0653">Protein transport</keyword>
<dbReference type="AlphaFoldDB" id="A0A1M4W958"/>
<evidence type="ECO:0000256" key="6">
    <source>
        <dbReference type="ARBA" id="ARBA00022795"/>
    </source>
</evidence>
<dbReference type="PRINTS" id="PR00951">
    <property type="entry name" value="FLGBIOSNFLIP"/>
</dbReference>
<dbReference type="EMBL" id="FQUL01000023">
    <property type="protein sequence ID" value="SHE77690.1"/>
    <property type="molecule type" value="Genomic_DNA"/>
</dbReference>
<evidence type="ECO:0000256" key="2">
    <source>
        <dbReference type="ARBA" id="ARBA00021714"/>
    </source>
</evidence>
<comment type="subcellular location">
    <subcellularLocation>
        <location evidence="13">Cell membrane</location>
        <topology evidence="13">Multi-pass membrane protein</topology>
    </subcellularLocation>
    <subcellularLocation>
        <location evidence="13">Bacterial flagellum basal body</location>
    </subcellularLocation>
</comment>
<evidence type="ECO:0000256" key="13">
    <source>
        <dbReference type="RuleBase" id="RU362069"/>
    </source>
</evidence>
<dbReference type="GO" id="GO:0006811">
    <property type="term" value="P:monoatomic ion transport"/>
    <property type="evidence" value="ECO:0007669"/>
    <property type="project" value="UniProtKB-KW"/>
</dbReference>
<keyword evidence="14" id="KW-0282">Flagellum</keyword>
<dbReference type="GO" id="GO:0045259">
    <property type="term" value="C:proton-transporting ATP synthase complex"/>
    <property type="evidence" value="ECO:0007669"/>
    <property type="project" value="UniProtKB-KW"/>
</dbReference>
<evidence type="ECO:0000256" key="3">
    <source>
        <dbReference type="ARBA" id="ARBA00022448"/>
    </source>
</evidence>
<dbReference type="InterPro" id="IPR005837">
    <property type="entry name" value="FliP"/>
</dbReference>
<feature type="transmembrane region" description="Helical" evidence="13">
    <location>
        <begin position="213"/>
        <end position="233"/>
    </location>
</feature>
<dbReference type="PROSITE" id="PS01061">
    <property type="entry name" value="FLIP_2"/>
    <property type="match status" value="1"/>
</dbReference>
<comment type="function">
    <text evidence="13">Plays a role in the flagellum-specific transport system.</text>
</comment>
<dbReference type="GO" id="GO:0009425">
    <property type="term" value="C:bacterial-type flagellum basal body"/>
    <property type="evidence" value="ECO:0007669"/>
    <property type="project" value="UniProtKB-SubCell"/>
</dbReference>
<dbReference type="RefSeq" id="WP_245790364.1">
    <property type="nucleotide sequence ID" value="NZ_FQUL01000023.1"/>
</dbReference>
<keyword evidence="14" id="KW-0969">Cilium</keyword>
<keyword evidence="6 13" id="KW-1005">Bacterial flagellum biogenesis</keyword>
<dbReference type="GO" id="GO:0005524">
    <property type="term" value="F:ATP binding"/>
    <property type="evidence" value="ECO:0007669"/>
    <property type="project" value="InterPro"/>
</dbReference>
<evidence type="ECO:0000256" key="4">
    <source>
        <dbReference type="ARBA" id="ARBA00022475"/>
    </source>
</evidence>
<evidence type="ECO:0000256" key="1">
    <source>
        <dbReference type="ARBA" id="ARBA00006257"/>
    </source>
</evidence>
<feature type="transmembrane region" description="Helical" evidence="13">
    <location>
        <begin position="33"/>
        <end position="56"/>
    </location>
</feature>
<keyword evidence="3 13" id="KW-0813">Transport</keyword>
<keyword evidence="10" id="KW-0975">Bacterial flagellum</keyword>
<keyword evidence="9 13" id="KW-0472">Membrane</keyword>
<gene>
    <name evidence="13" type="primary">fliP</name>
    <name evidence="14" type="ORF">SAMN02745225_01592</name>
</gene>
<comment type="similarity">
    <text evidence="1 13">Belongs to the FliP/MopC/SpaP family.</text>
</comment>
<dbReference type="InterPro" id="IPR020003">
    <property type="entry name" value="ATPase_a/bsu_AS"/>
</dbReference>
<keyword evidence="4 13" id="KW-1003">Cell membrane</keyword>
<feature type="transmembrane region" description="Helical" evidence="13">
    <location>
        <begin position="169"/>
        <end position="193"/>
    </location>
</feature>
<evidence type="ECO:0000256" key="9">
    <source>
        <dbReference type="ARBA" id="ARBA00023136"/>
    </source>
</evidence>
<evidence type="ECO:0000256" key="7">
    <source>
        <dbReference type="ARBA" id="ARBA00022927"/>
    </source>
</evidence>
<keyword evidence="12 13" id="KW-1006">Bacterial flagellum protein export</keyword>
<keyword evidence="8 13" id="KW-1133">Transmembrane helix</keyword>